<evidence type="ECO:0000256" key="6">
    <source>
        <dbReference type="ARBA" id="ARBA00022984"/>
    </source>
</evidence>
<dbReference type="GO" id="GO:0005576">
    <property type="term" value="C:extracellular region"/>
    <property type="evidence" value="ECO:0007669"/>
    <property type="project" value="TreeGrafter"/>
</dbReference>
<keyword evidence="10" id="KW-0012">Acyltransferase</keyword>
<evidence type="ECO:0000256" key="9">
    <source>
        <dbReference type="ARBA" id="ARBA00023288"/>
    </source>
</evidence>
<dbReference type="Gene3D" id="2.60.40.3780">
    <property type="match status" value="1"/>
</dbReference>
<proteinExistence type="predicted"/>
<dbReference type="InterPro" id="IPR041280">
    <property type="entry name" value="Big_10"/>
</dbReference>
<feature type="signal peptide" evidence="15">
    <location>
        <begin position="1"/>
        <end position="25"/>
    </location>
</feature>
<evidence type="ECO:0000259" key="16">
    <source>
        <dbReference type="PROSITE" id="PS52029"/>
    </source>
</evidence>
<evidence type="ECO:0000256" key="1">
    <source>
        <dbReference type="ARBA" id="ARBA00004752"/>
    </source>
</evidence>
<dbReference type="GO" id="GO:0008360">
    <property type="term" value="P:regulation of cell shape"/>
    <property type="evidence" value="ECO:0007669"/>
    <property type="project" value="UniProtKB-UniRule"/>
</dbReference>
<evidence type="ECO:0000256" key="8">
    <source>
        <dbReference type="ARBA" id="ARBA00023139"/>
    </source>
</evidence>
<dbReference type="InterPro" id="IPR050979">
    <property type="entry name" value="LD-transpeptidase"/>
</dbReference>
<reference evidence="17 18" key="1">
    <citation type="submission" date="2015-11" db="EMBL/GenBank/DDBJ databases">
        <authorList>
            <person name="Zhang Y."/>
            <person name="Guo Z."/>
        </authorList>
    </citation>
    <scope>NUCLEOTIDE SEQUENCE [LARGE SCALE GENOMIC DNA]</scope>
    <source>
        <strain evidence="17 18">YFY001</strain>
    </source>
</reference>
<dbReference type="PROSITE" id="PS51257">
    <property type="entry name" value="PROKAR_LIPOPROTEIN"/>
    <property type="match status" value="1"/>
</dbReference>
<protein>
    <recommendedName>
        <fullName evidence="16">L,D-TPase catalytic domain-containing protein</fullName>
    </recommendedName>
</protein>
<dbReference type="AlphaFoldDB" id="A0A1L3ML55"/>
<keyword evidence="4 15" id="KW-0732">Signal</keyword>
<feature type="domain" description="L,D-TPase catalytic" evidence="16">
    <location>
        <begin position="246"/>
        <end position="373"/>
    </location>
</feature>
<dbReference type="UniPathway" id="UPA00219"/>
<evidence type="ECO:0000256" key="2">
    <source>
        <dbReference type="ARBA" id="ARBA00022475"/>
    </source>
</evidence>
<dbReference type="CDD" id="cd16913">
    <property type="entry name" value="YkuD_like"/>
    <property type="match status" value="1"/>
</dbReference>
<keyword evidence="11 13" id="KW-0961">Cell wall biogenesis/degradation</keyword>
<accession>A0A1L3ML55</accession>
<keyword evidence="18" id="KW-1185">Reference proteome</keyword>
<name>A0A1L3ML55_9MICO</name>
<evidence type="ECO:0000313" key="18">
    <source>
        <dbReference type="Proteomes" id="UP000182938"/>
    </source>
</evidence>
<dbReference type="EMBL" id="CP013290">
    <property type="protein sequence ID" value="APH03036.1"/>
    <property type="molecule type" value="Genomic_DNA"/>
</dbReference>
<dbReference type="KEGG" id="jte:ASJ30_06555"/>
<evidence type="ECO:0000256" key="12">
    <source>
        <dbReference type="ARBA" id="ARBA00060592"/>
    </source>
</evidence>
<feature type="compositionally biased region" description="Low complexity" evidence="14">
    <location>
        <begin position="29"/>
        <end position="44"/>
    </location>
</feature>
<comment type="pathway">
    <text evidence="1 13">Cell wall biogenesis; peptidoglycan biosynthesis.</text>
</comment>
<keyword evidence="6 13" id="KW-0573">Peptidoglycan synthesis</keyword>
<dbReference type="PANTHER" id="PTHR30582">
    <property type="entry name" value="L,D-TRANSPEPTIDASE"/>
    <property type="match status" value="1"/>
</dbReference>
<dbReference type="Gene3D" id="2.40.440.10">
    <property type="entry name" value="L,D-transpeptidase catalytic domain-like"/>
    <property type="match status" value="1"/>
</dbReference>
<dbReference type="Gene3D" id="2.60.40.3710">
    <property type="match status" value="1"/>
</dbReference>
<feature type="compositionally biased region" description="Polar residues" evidence="14">
    <location>
        <begin position="98"/>
        <end position="109"/>
    </location>
</feature>
<keyword evidence="9" id="KW-0449">Lipoprotein</keyword>
<evidence type="ECO:0000256" key="15">
    <source>
        <dbReference type="SAM" id="SignalP"/>
    </source>
</evidence>
<evidence type="ECO:0000256" key="11">
    <source>
        <dbReference type="ARBA" id="ARBA00023316"/>
    </source>
</evidence>
<dbReference type="InterPro" id="IPR038063">
    <property type="entry name" value="Transpep_catalytic_dom"/>
</dbReference>
<evidence type="ECO:0000256" key="4">
    <source>
        <dbReference type="ARBA" id="ARBA00022729"/>
    </source>
</evidence>
<dbReference type="GO" id="GO:0071555">
    <property type="term" value="P:cell wall organization"/>
    <property type="evidence" value="ECO:0007669"/>
    <property type="project" value="UniProtKB-UniRule"/>
</dbReference>
<keyword evidence="5 13" id="KW-0133">Cell shape</keyword>
<organism evidence="17 18">
    <name type="scientific">Janibacter indicus</name>
    <dbReference type="NCBI Taxonomy" id="857417"/>
    <lineage>
        <taxon>Bacteria</taxon>
        <taxon>Bacillati</taxon>
        <taxon>Actinomycetota</taxon>
        <taxon>Actinomycetes</taxon>
        <taxon>Micrococcales</taxon>
        <taxon>Intrasporangiaceae</taxon>
        <taxon>Janibacter</taxon>
    </lineage>
</organism>
<dbReference type="RefSeq" id="WP_236953450.1">
    <property type="nucleotide sequence ID" value="NZ_CP013290.1"/>
</dbReference>
<dbReference type="SUPFAM" id="SSF141523">
    <property type="entry name" value="L,D-transpeptidase catalytic domain-like"/>
    <property type="match status" value="1"/>
</dbReference>
<evidence type="ECO:0000256" key="13">
    <source>
        <dbReference type="PROSITE-ProRule" id="PRU01373"/>
    </source>
</evidence>
<dbReference type="GO" id="GO:0071972">
    <property type="term" value="F:peptidoglycan L,D-transpeptidase activity"/>
    <property type="evidence" value="ECO:0007669"/>
    <property type="project" value="TreeGrafter"/>
</dbReference>
<evidence type="ECO:0000256" key="14">
    <source>
        <dbReference type="SAM" id="MobiDB-lite"/>
    </source>
</evidence>
<evidence type="ECO:0000256" key="10">
    <source>
        <dbReference type="ARBA" id="ARBA00023315"/>
    </source>
</evidence>
<dbReference type="FunFam" id="2.40.440.10:FF:000005">
    <property type="entry name" value="L,D-transpeptidase 2"/>
    <property type="match status" value="1"/>
</dbReference>
<feature type="active site" description="Proton donor/acceptor" evidence="13">
    <location>
        <position position="331"/>
    </location>
</feature>
<dbReference type="GO" id="GO:0016746">
    <property type="term" value="F:acyltransferase activity"/>
    <property type="evidence" value="ECO:0007669"/>
    <property type="project" value="UniProtKB-KW"/>
</dbReference>
<dbReference type="CDD" id="cd13432">
    <property type="entry name" value="LDT_IgD_like_2"/>
    <property type="match status" value="1"/>
</dbReference>
<comment type="pathway">
    <text evidence="12">Glycan biosynthesis.</text>
</comment>
<feature type="active site" description="Nucleophile" evidence="13">
    <location>
        <position position="349"/>
    </location>
</feature>
<dbReference type="Pfam" id="PF03734">
    <property type="entry name" value="YkuD"/>
    <property type="match status" value="1"/>
</dbReference>
<evidence type="ECO:0000313" key="17">
    <source>
        <dbReference type="EMBL" id="APH03036.1"/>
    </source>
</evidence>
<sequence>MSRIIRPLRICALALIALLGLAACAGGDAATPSASDGRSSSSSSTTRDLPPAEVKVNPGKGAKGVMPDDEISVQVMRGTLDEVRVSAPGGASVEGEVQGQTWTSSSRMKPGTTYTVAVTAEGPEGGTSTQKSTFTTHEPEVTATYGIVYDGQTVGVAMPVSIQFDSEVTEASYRKAIEEAVSVKTTPQVEGSWGWLDNRQLMWRPKDFWAPGTKVTVDAPLTGFQTGKDKWVAEDHSGTMTIGREQMAKVDIANHRMTVSRGGQQVKSFPVSSGKPGKDTETRSGMKVVINKQREMTMDSSTIGIDKGEPGYYKVDTDFNVRVTWTGEFVHSAPWSVGSQGSSNVSHGCVNMAPGNAEWFYDNSLPGDPVDFTGSGREFLPTEGIGVWQYSYAQWQEQSATA</sequence>
<dbReference type="Pfam" id="PF17964">
    <property type="entry name" value="Big_10"/>
    <property type="match status" value="1"/>
</dbReference>
<dbReference type="InterPro" id="IPR005490">
    <property type="entry name" value="LD_TPept_cat_dom"/>
</dbReference>
<dbReference type="GO" id="GO:0018104">
    <property type="term" value="P:peptidoglycan-protein cross-linking"/>
    <property type="evidence" value="ECO:0007669"/>
    <property type="project" value="TreeGrafter"/>
</dbReference>
<dbReference type="PANTHER" id="PTHR30582:SF2">
    <property type="entry name" value="L,D-TRANSPEPTIDASE YCIB-RELATED"/>
    <property type="match status" value="1"/>
</dbReference>
<keyword evidence="2" id="KW-1003">Cell membrane</keyword>
<dbReference type="PROSITE" id="PS52029">
    <property type="entry name" value="LD_TPASE"/>
    <property type="match status" value="1"/>
</dbReference>
<evidence type="ECO:0000256" key="7">
    <source>
        <dbReference type="ARBA" id="ARBA00023136"/>
    </source>
</evidence>
<gene>
    <name evidence="17" type="ORF">ASJ30_06555</name>
</gene>
<keyword evidence="8" id="KW-0564">Palmitate</keyword>
<feature type="region of interest" description="Disordered" evidence="14">
    <location>
        <begin position="87"/>
        <end position="109"/>
    </location>
</feature>
<dbReference type="Proteomes" id="UP000182938">
    <property type="component" value="Chromosome"/>
</dbReference>
<evidence type="ECO:0000256" key="3">
    <source>
        <dbReference type="ARBA" id="ARBA00022679"/>
    </source>
</evidence>
<feature type="region of interest" description="Disordered" evidence="14">
    <location>
        <begin position="29"/>
        <end position="66"/>
    </location>
</feature>
<feature type="chain" id="PRO_5039540268" description="L,D-TPase catalytic domain-containing protein" evidence="15">
    <location>
        <begin position="26"/>
        <end position="402"/>
    </location>
</feature>
<keyword evidence="7" id="KW-0472">Membrane</keyword>
<evidence type="ECO:0000256" key="5">
    <source>
        <dbReference type="ARBA" id="ARBA00022960"/>
    </source>
</evidence>
<keyword evidence="3" id="KW-0808">Transferase</keyword>